<dbReference type="RefSeq" id="WP_203353392.1">
    <property type="nucleotide sequence ID" value="NZ_CP069127.1"/>
</dbReference>
<dbReference type="SUPFAM" id="SSF53448">
    <property type="entry name" value="Nucleotide-diphospho-sugar transferases"/>
    <property type="match status" value="1"/>
</dbReference>
<evidence type="ECO:0000259" key="2">
    <source>
        <dbReference type="Pfam" id="PF00535"/>
    </source>
</evidence>
<evidence type="ECO:0000313" key="3">
    <source>
        <dbReference type="EMBL" id="QRG66326.1"/>
    </source>
</evidence>
<dbReference type="InterPro" id="IPR029044">
    <property type="entry name" value="Nucleotide-diphossugar_trans"/>
</dbReference>
<dbReference type="Proteomes" id="UP000596248">
    <property type="component" value="Chromosome"/>
</dbReference>
<protein>
    <submittedName>
        <fullName evidence="3">Glycosyltransferase</fullName>
    </submittedName>
</protein>
<dbReference type="EMBL" id="CP069127">
    <property type="protein sequence ID" value="QRG66326.1"/>
    <property type="molecule type" value="Genomic_DNA"/>
</dbReference>
<reference evidence="3 4" key="1">
    <citation type="submission" date="2021-01" db="EMBL/GenBank/DDBJ databases">
        <title>Identification of strong promoters based on the transcriptome of Brevibacillus choshinensis.</title>
        <authorList>
            <person name="Yao D."/>
            <person name="Zhang K."/>
            <person name="Wu J."/>
        </authorList>
    </citation>
    <scope>NUCLEOTIDE SEQUENCE [LARGE SCALE GENOMIC DNA]</scope>
    <source>
        <strain evidence="3 4">HPD31-SP3</strain>
    </source>
</reference>
<dbReference type="PANTHER" id="PTHR22916:SF3">
    <property type="entry name" value="UDP-GLCNAC:BETAGAL BETA-1,3-N-ACETYLGLUCOSAMINYLTRANSFERASE-LIKE PROTEIN 1"/>
    <property type="match status" value="1"/>
</dbReference>
<sequence>MEMERVKNLVSVVITNYNRADYLRECLDSILLQTYQKWELIIVDDASTDDSVLIINEWIRRHQASLAENQVIVHVLPRNVGFSGAINVGFYLARGEFIAVQDSDDYSHALRLERQIKFLQQNPDIELVGTNYYAFPSEMPTKRELSTWIKYGDEIKKVYGNGGHCVCHGTIVFRGRLFDQIGGPTRRIKGAEDYEFIAKSLNARARIENIPEALYYYRLHANQRSTKYYRRKEE</sequence>
<evidence type="ECO:0000313" key="4">
    <source>
        <dbReference type="Proteomes" id="UP000596248"/>
    </source>
</evidence>
<proteinExistence type="inferred from homology"/>
<dbReference type="InterPro" id="IPR001173">
    <property type="entry name" value="Glyco_trans_2-like"/>
</dbReference>
<dbReference type="Pfam" id="PF00535">
    <property type="entry name" value="Glycos_transf_2"/>
    <property type="match status" value="1"/>
</dbReference>
<evidence type="ECO:0000256" key="1">
    <source>
        <dbReference type="ARBA" id="ARBA00006739"/>
    </source>
</evidence>
<comment type="similarity">
    <text evidence="1">Belongs to the glycosyltransferase 2 family.</text>
</comment>
<dbReference type="Gene3D" id="3.90.550.10">
    <property type="entry name" value="Spore Coat Polysaccharide Biosynthesis Protein SpsA, Chain A"/>
    <property type="match status" value="1"/>
</dbReference>
<accession>A0ABX7FJT5</accession>
<name>A0ABX7FJT5_BRECH</name>
<organism evidence="3 4">
    <name type="scientific">Brevibacillus choshinensis</name>
    <dbReference type="NCBI Taxonomy" id="54911"/>
    <lineage>
        <taxon>Bacteria</taxon>
        <taxon>Bacillati</taxon>
        <taxon>Bacillota</taxon>
        <taxon>Bacilli</taxon>
        <taxon>Bacillales</taxon>
        <taxon>Paenibacillaceae</taxon>
        <taxon>Brevibacillus</taxon>
    </lineage>
</organism>
<dbReference type="PANTHER" id="PTHR22916">
    <property type="entry name" value="GLYCOSYLTRANSFERASE"/>
    <property type="match status" value="1"/>
</dbReference>
<keyword evidence="4" id="KW-1185">Reference proteome</keyword>
<gene>
    <name evidence="3" type="ORF">JNE38_22695</name>
</gene>
<feature type="domain" description="Glycosyltransferase 2-like" evidence="2">
    <location>
        <begin position="11"/>
        <end position="181"/>
    </location>
</feature>